<feature type="region of interest" description="Disordered" evidence="1">
    <location>
        <begin position="287"/>
        <end position="391"/>
    </location>
</feature>
<dbReference type="OMA" id="CSITHRR"/>
<keyword evidence="4" id="KW-1185">Reference proteome</keyword>
<dbReference type="KEGG" id="tan:TA18885"/>
<dbReference type="GeneID" id="3864322"/>
<feature type="compositionally biased region" description="Low complexity" evidence="1">
    <location>
        <begin position="128"/>
        <end position="160"/>
    </location>
</feature>
<dbReference type="eggNOG" id="ENOG502QSYS">
    <property type="taxonomic scope" value="Eukaryota"/>
</dbReference>
<accession>Q4UFX0</accession>
<dbReference type="InParanoid" id="Q4UFX0"/>
<dbReference type="EMBL" id="CR940347">
    <property type="protein sequence ID" value="CAI74019.1"/>
    <property type="molecule type" value="Genomic_DNA"/>
</dbReference>
<dbReference type="VEuPathDB" id="PiroplasmaDB:TA18885"/>
<feature type="compositionally biased region" description="Acidic residues" evidence="1">
    <location>
        <begin position="72"/>
        <end position="82"/>
    </location>
</feature>
<organism evidence="3 4">
    <name type="scientific">Theileria annulata</name>
    <dbReference type="NCBI Taxonomy" id="5874"/>
    <lineage>
        <taxon>Eukaryota</taxon>
        <taxon>Sar</taxon>
        <taxon>Alveolata</taxon>
        <taxon>Apicomplexa</taxon>
        <taxon>Aconoidasida</taxon>
        <taxon>Piroplasmida</taxon>
        <taxon>Theileriidae</taxon>
        <taxon>Theileria</taxon>
    </lineage>
</organism>
<sequence>MYICFAYTYTLILLLIGYSECSDKPSNTQGSNSNEDNLPSIGRLSLVDYNDSDEEDNFQVIETSHETTQETGPEEVTEEITETTETLTEPVKDVETQTDQEQLEPHPQPPPLVYCLVGPQYEYPGYHSTYYQPSQQQQTQPQFSQGYYGPPQEPQQQPTPQYYQQYYQKYYQQPPTQGTGYYGPQYQHQPTQQGPYQPLPGPHQPPAQPGYPIGYQPVPQQPTHQPQPPSQSVIQYYPHPVQPYQPVPPPHQPITQPPQGFQPIPQQLLHYGPYQLPQLPQYQPVQHYYPLPQSQPPQPIQPQQPQPGYQHAPSIPITGPTPPQPQILQPQYYQQPIQFTGPSQPTTQHTQPTIQHSGLQPETIPVEVGSDEEEEPTEPTGPPKGPGEDMEPFKRTLCKEIELFKKDSQGMLVKMTENDYKKIYEDIYKAKYDLYENLELLLYCGETAFEHRPGNEYFLSFIHNKIAGMIIFRRQNGFFIAKKRKGRWIVNGRKNPDYVKLYTNDSYGNDVLLTSEEYYLSFTSSESFKFTFKDGVRCTKIVVFDLTWVKKPEEEFPLSCSITHRRSIILFFKNYFYAYRKLNGEYKTYYKHTQIQ</sequence>
<evidence type="ECO:0000256" key="1">
    <source>
        <dbReference type="SAM" id="MobiDB-lite"/>
    </source>
</evidence>
<feature type="region of interest" description="Disordered" evidence="1">
    <location>
        <begin position="173"/>
        <end position="266"/>
    </location>
</feature>
<dbReference type="AlphaFoldDB" id="Q4UFX0"/>
<dbReference type="Proteomes" id="UP000001950">
    <property type="component" value="Chromosome 1"/>
</dbReference>
<feature type="compositionally biased region" description="Pro residues" evidence="1">
    <location>
        <begin position="240"/>
        <end position="256"/>
    </location>
</feature>
<feature type="compositionally biased region" description="Low complexity" evidence="1">
    <location>
        <begin position="306"/>
        <end position="318"/>
    </location>
</feature>
<feature type="compositionally biased region" description="Pro residues" evidence="1">
    <location>
        <begin position="293"/>
        <end position="305"/>
    </location>
</feature>
<dbReference type="Pfam" id="PF07708">
    <property type="entry name" value="Tash_PEST"/>
    <property type="match status" value="1"/>
</dbReference>
<feature type="compositionally biased region" description="Low complexity" evidence="1">
    <location>
        <begin position="210"/>
        <end position="239"/>
    </location>
</feature>
<name>Q4UFX0_THEAN</name>
<dbReference type="STRING" id="5874.Q4UFX0"/>
<evidence type="ECO:0000313" key="3">
    <source>
        <dbReference type="EMBL" id="CAI74019.1"/>
    </source>
</evidence>
<gene>
    <name evidence="3" type="ORF">TA18885</name>
</gene>
<keyword evidence="2" id="KW-0732">Signal</keyword>
<reference evidence="3 4" key="1">
    <citation type="journal article" date="2005" name="Science">
        <title>Genome of the host-cell transforming parasite Theileria annulata compared with T. parva.</title>
        <authorList>
            <person name="Pain A."/>
            <person name="Renauld H."/>
            <person name="Berriman M."/>
            <person name="Murphy L."/>
            <person name="Yeats C.A."/>
            <person name="Weir W."/>
            <person name="Kerhornou A."/>
            <person name="Aslett M."/>
            <person name="Bishop R."/>
            <person name="Bouchier C."/>
            <person name="Cochet M."/>
            <person name="Coulson R.M.R."/>
            <person name="Cronin A."/>
            <person name="de Villiers E.P."/>
            <person name="Fraser A."/>
            <person name="Fosker N."/>
            <person name="Gardner M."/>
            <person name="Goble A."/>
            <person name="Griffiths-Jones S."/>
            <person name="Harris D.E."/>
            <person name="Katzer F."/>
            <person name="Larke N."/>
            <person name="Lord A."/>
            <person name="Maser P."/>
            <person name="McKellar S."/>
            <person name="Mooney P."/>
            <person name="Morton F."/>
            <person name="Nene V."/>
            <person name="O'Neil S."/>
            <person name="Price C."/>
            <person name="Quail M.A."/>
            <person name="Rabbinowitsch E."/>
            <person name="Rawlings N.D."/>
            <person name="Rutter S."/>
            <person name="Saunders D."/>
            <person name="Seeger K."/>
            <person name="Shah T."/>
            <person name="Squares R."/>
            <person name="Squares S."/>
            <person name="Tivey A."/>
            <person name="Walker A.R."/>
            <person name="Woodward J."/>
            <person name="Dobbelaere D.A.E."/>
            <person name="Langsley G."/>
            <person name="Rajandream M.A."/>
            <person name="McKeever D."/>
            <person name="Shiels B."/>
            <person name="Tait A."/>
            <person name="Barrell B.G."/>
            <person name="Hall N."/>
        </authorList>
    </citation>
    <scope>NUCLEOTIDE SEQUENCE [LARGE SCALE GENOMIC DNA]</scope>
    <source>
        <strain evidence="4">Ankara</strain>
    </source>
</reference>
<dbReference type="RefSeq" id="XP_954699.1">
    <property type="nucleotide sequence ID" value="XM_949606.1"/>
</dbReference>
<feature type="chain" id="PRO_5004245009" evidence="2">
    <location>
        <begin position="22"/>
        <end position="596"/>
    </location>
</feature>
<feature type="signal peptide" evidence="2">
    <location>
        <begin position="1"/>
        <end position="21"/>
    </location>
</feature>
<feature type="region of interest" description="Disordered" evidence="1">
    <location>
        <begin position="64"/>
        <end position="113"/>
    </location>
</feature>
<feature type="compositionally biased region" description="Pro residues" evidence="1">
    <location>
        <begin position="197"/>
        <end position="209"/>
    </location>
</feature>
<feature type="compositionally biased region" description="Low complexity" evidence="1">
    <location>
        <begin position="326"/>
        <end position="356"/>
    </location>
</feature>
<protein>
    <submittedName>
        <fullName evidence="3">Conserved Theileria-specific sub-telomeric protein, SVSP family</fullName>
    </submittedName>
</protein>
<dbReference type="InterPro" id="IPR011695">
    <property type="entry name" value="Tash_PEST_motif"/>
</dbReference>
<feature type="compositionally biased region" description="Low complexity" evidence="1">
    <location>
        <begin position="257"/>
        <end position="266"/>
    </location>
</feature>
<evidence type="ECO:0000256" key="2">
    <source>
        <dbReference type="SAM" id="SignalP"/>
    </source>
</evidence>
<evidence type="ECO:0000313" key="4">
    <source>
        <dbReference type="Proteomes" id="UP000001950"/>
    </source>
</evidence>
<feature type="region of interest" description="Disordered" evidence="1">
    <location>
        <begin position="126"/>
        <end position="160"/>
    </location>
</feature>
<dbReference type="OrthoDB" id="10616310at2759"/>
<proteinExistence type="predicted"/>